<reference evidence="1 2" key="1">
    <citation type="journal article" date="2024" name="G3 (Bethesda)">
        <title>Genome assembly of Hibiscus sabdariffa L. provides insights into metabolisms of medicinal natural products.</title>
        <authorList>
            <person name="Kim T."/>
        </authorList>
    </citation>
    <scope>NUCLEOTIDE SEQUENCE [LARGE SCALE GENOMIC DNA]</scope>
    <source>
        <strain evidence="1">TK-2024</strain>
        <tissue evidence="1">Old leaves</tissue>
    </source>
</reference>
<dbReference type="EMBL" id="JBBPBN010000321">
    <property type="protein sequence ID" value="KAK8489270.1"/>
    <property type="molecule type" value="Genomic_DNA"/>
</dbReference>
<evidence type="ECO:0008006" key="3">
    <source>
        <dbReference type="Google" id="ProtNLM"/>
    </source>
</evidence>
<organism evidence="1 2">
    <name type="scientific">Hibiscus sabdariffa</name>
    <name type="common">roselle</name>
    <dbReference type="NCBI Taxonomy" id="183260"/>
    <lineage>
        <taxon>Eukaryota</taxon>
        <taxon>Viridiplantae</taxon>
        <taxon>Streptophyta</taxon>
        <taxon>Embryophyta</taxon>
        <taxon>Tracheophyta</taxon>
        <taxon>Spermatophyta</taxon>
        <taxon>Magnoliopsida</taxon>
        <taxon>eudicotyledons</taxon>
        <taxon>Gunneridae</taxon>
        <taxon>Pentapetalae</taxon>
        <taxon>rosids</taxon>
        <taxon>malvids</taxon>
        <taxon>Malvales</taxon>
        <taxon>Malvaceae</taxon>
        <taxon>Malvoideae</taxon>
        <taxon>Hibiscus</taxon>
    </lineage>
</organism>
<proteinExistence type="predicted"/>
<name>A0ABR2A9H9_9ROSI</name>
<comment type="caution">
    <text evidence="1">The sequence shown here is derived from an EMBL/GenBank/DDBJ whole genome shotgun (WGS) entry which is preliminary data.</text>
</comment>
<gene>
    <name evidence="1" type="ORF">V6N11_029281</name>
</gene>
<evidence type="ECO:0000313" key="1">
    <source>
        <dbReference type="EMBL" id="KAK8489270.1"/>
    </source>
</evidence>
<protein>
    <recommendedName>
        <fullName evidence="3">Dirigent protein</fullName>
    </recommendedName>
</protein>
<keyword evidence="2" id="KW-1185">Reference proteome</keyword>
<evidence type="ECO:0000313" key="2">
    <source>
        <dbReference type="Proteomes" id="UP001396334"/>
    </source>
</evidence>
<dbReference type="Proteomes" id="UP001396334">
    <property type="component" value="Unassembled WGS sequence"/>
</dbReference>
<sequence length="81" mass="8425">MMEMGFCFDYGKAENASAASSGSKGIRFGILFYTSTALDCEKAALVIFNGRNARLSGTTGVNGNCISLDAQLGMKTGTGKV</sequence>
<accession>A0ABR2A9H9</accession>